<evidence type="ECO:0000256" key="1">
    <source>
        <dbReference type="SAM" id="SignalP"/>
    </source>
</evidence>
<feature type="chain" id="PRO_5017731425" evidence="1">
    <location>
        <begin position="24"/>
        <end position="93"/>
    </location>
</feature>
<evidence type="ECO:0000313" key="3">
    <source>
        <dbReference type="Proteomes" id="UP000253729"/>
    </source>
</evidence>
<sequence length="93" mass="10419">MAAMQSTLVFVCLGLTHIPSSFARNILLLQPLLDLTEHELVAFISNYAHSLLLVLYPQLGIHHMEFPTWIPSFIPFLSPHCYSGISWAGTILI</sequence>
<evidence type="ECO:0000313" key="2">
    <source>
        <dbReference type="EMBL" id="RDH28489.1"/>
    </source>
</evidence>
<dbReference type="GeneID" id="38145330"/>
<gene>
    <name evidence="2" type="ORF">BDQ94DRAFT_98028</name>
</gene>
<name>A0A3F3PNK0_9EURO</name>
<feature type="signal peptide" evidence="1">
    <location>
        <begin position="1"/>
        <end position="23"/>
    </location>
</feature>
<dbReference type="RefSeq" id="XP_026621511.1">
    <property type="nucleotide sequence ID" value="XM_026776974.1"/>
</dbReference>
<accession>A0A3F3PNK0</accession>
<dbReference type="EMBL" id="KZ852076">
    <property type="protein sequence ID" value="RDH28489.1"/>
    <property type="molecule type" value="Genomic_DNA"/>
</dbReference>
<organism evidence="2 3">
    <name type="scientific">Aspergillus welwitschiae</name>
    <dbReference type="NCBI Taxonomy" id="1341132"/>
    <lineage>
        <taxon>Eukaryota</taxon>
        <taxon>Fungi</taxon>
        <taxon>Dikarya</taxon>
        <taxon>Ascomycota</taxon>
        <taxon>Pezizomycotina</taxon>
        <taxon>Eurotiomycetes</taxon>
        <taxon>Eurotiomycetidae</taxon>
        <taxon>Eurotiales</taxon>
        <taxon>Aspergillaceae</taxon>
        <taxon>Aspergillus</taxon>
        <taxon>Aspergillus subgen. Circumdati</taxon>
    </lineage>
</organism>
<reference evidence="2 3" key="1">
    <citation type="submission" date="2018-07" db="EMBL/GenBank/DDBJ databases">
        <title>The genomes of Aspergillus section Nigri reveals drivers in fungal speciation.</title>
        <authorList>
            <consortium name="DOE Joint Genome Institute"/>
            <person name="Vesth T.C."/>
            <person name="Nybo J."/>
            <person name="Theobald S."/>
            <person name="Brandl J."/>
            <person name="Frisvad J.C."/>
            <person name="Nielsen K.F."/>
            <person name="Lyhne E.K."/>
            <person name="Kogle M.E."/>
            <person name="Kuo A."/>
            <person name="Riley R."/>
            <person name="Clum A."/>
            <person name="Nolan M."/>
            <person name="Lipzen A."/>
            <person name="Salamov A."/>
            <person name="Henrissat B."/>
            <person name="Wiebenga A."/>
            <person name="De vries R.P."/>
            <person name="Grigoriev I.V."/>
            <person name="Mortensen U.H."/>
            <person name="Andersen M.R."/>
            <person name="Baker S.E."/>
        </authorList>
    </citation>
    <scope>NUCLEOTIDE SEQUENCE [LARGE SCALE GENOMIC DNA]</scope>
    <source>
        <strain evidence="2 3">CBS 139.54b</strain>
    </source>
</reference>
<keyword evidence="1" id="KW-0732">Signal</keyword>
<proteinExistence type="predicted"/>
<keyword evidence="3" id="KW-1185">Reference proteome</keyword>
<dbReference type="Proteomes" id="UP000253729">
    <property type="component" value="Unassembled WGS sequence"/>
</dbReference>
<dbReference type="AlphaFoldDB" id="A0A3F3PNK0"/>
<protein>
    <submittedName>
        <fullName evidence="2">Uncharacterized protein</fullName>
    </submittedName>
</protein>